<evidence type="ECO:0000256" key="2">
    <source>
        <dbReference type="SAM" id="MobiDB-lite"/>
    </source>
</evidence>
<evidence type="ECO:0000256" key="1">
    <source>
        <dbReference type="ARBA" id="ARBA00023242"/>
    </source>
</evidence>
<dbReference type="InterPro" id="IPR057776">
    <property type="entry name" value="UTP23_sensor"/>
</dbReference>
<dbReference type="Pfam" id="PF04900">
    <property type="entry name" value="Fcf1"/>
    <property type="match status" value="1"/>
</dbReference>
<dbReference type="EMBL" id="LWDF02000074">
    <property type="protein sequence ID" value="KAE8258333.1"/>
    <property type="molecule type" value="Genomic_DNA"/>
</dbReference>
<dbReference type="InterPro" id="IPR006984">
    <property type="entry name" value="Fcf1/UTP23"/>
</dbReference>
<dbReference type="Pfam" id="PF24779">
    <property type="entry name" value="UTP23_sensor"/>
    <property type="match status" value="1"/>
</dbReference>
<dbReference type="GO" id="GO:0032040">
    <property type="term" value="C:small-subunit processome"/>
    <property type="evidence" value="ECO:0007669"/>
    <property type="project" value="InterPro"/>
</dbReference>
<reference evidence="4" key="1">
    <citation type="submission" date="2016-04" db="EMBL/GenBank/DDBJ databases">
        <authorList>
            <person name="Nguyen H.D."/>
            <person name="Samba Siva P."/>
            <person name="Cullis J."/>
            <person name="Levesque C.A."/>
            <person name="Hambleton S."/>
        </authorList>
    </citation>
    <scope>NUCLEOTIDE SEQUENCE</scope>
    <source>
        <strain evidence="4">DAOMC 236416</strain>
    </source>
</reference>
<reference evidence="4" key="2">
    <citation type="journal article" date="2019" name="IMA Fungus">
        <title>Genome sequencing and comparison of five Tilletia species to identify candidate genes for the detection of regulated species infecting wheat.</title>
        <authorList>
            <person name="Nguyen H.D.T."/>
            <person name="Sultana T."/>
            <person name="Kesanakurti P."/>
            <person name="Hambleton S."/>
        </authorList>
    </citation>
    <scope>NUCLEOTIDE SEQUENCE</scope>
    <source>
        <strain evidence="4">DAOMC 236416</strain>
    </source>
</reference>
<keyword evidence="5" id="KW-1185">Reference proteome</keyword>
<dbReference type="Gene3D" id="3.40.50.1010">
    <property type="entry name" value="5'-nuclease"/>
    <property type="match status" value="1"/>
</dbReference>
<evidence type="ECO:0000313" key="4">
    <source>
        <dbReference type="EMBL" id="KAE8258333.1"/>
    </source>
</evidence>
<dbReference type="PANTHER" id="PTHR12416">
    <property type="entry name" value="RRNA-PROCESSING PROTEIN UTP23 HOMOLOG"/>
    <property type="match status" value="1"/>
</dbReference>
<sequence length="249" mass="27196">MRQKRAKQYRRLLQQYQLHFNFRAPFQLLLDDTLTLHLAKESSGPNSPSPLSRLSEILQQPADPQHVKLMITQCSMVSLYNLEKSPDPSQASLAKRAVGLAKEFERRRCNHREAIETDVCIAECVGGSNKHRYILGTGRLKLRTGVGKECVGLPVVHPNETGVLVMAPMSEATKARVDELERAALKGPATAPLPENVITGPTPAAPSSSAPTPQPKKRKAKAPNPLSVKKKKPSKPNAPAKRGTGKAPK</sequence>
<organism evidence="4 5">
    <name type="scientific">Tilletia indica</name>
    <dbReference type="NCBI Taxonomy" id="43049"/>
    <lineage>
        <taxon>Eukaryota</taxon>
        <taxon>Fungi</taxon>
        <taxon>Dikarya</taxon>
        <taxon>Basidiomycota</taxon>
        <taxon>Ustilaginomycotina</taxon>
        <taxon>Exobasidiomycetes</taxon>
        <taxon>Tilletiales</taxon>
        <taxon>Tilletiaceae</taxon>
        <taxon>Tilletia</taxon>
    </lineage>
</organism>
<evidence type="ECO:0000259" key="3">
    <source>
        <dbReference type="Pfam" id="PF24779"/>
    </source>
</evidence>
<feature type="region of interest" description="Disordered" evidence="2">
    <location>
        <begin position="187"/>
        <end position="249"/>
    </location>
</feature>
<protein>
    <recommendedName>
        <fullName evidence="3">UTP23 sensor motif region domain-containing protein</fullName>
    </recommendedName>
</protein>
<gene>
    <name evidence="4" type="ORF">A4X13_0g1760</name>
</gene>
<feature type="domain" description="UTP23 sensor motif region" evidence="3">
    <location>
        <begin position="216"/>
        <end position="232"/>
    </location>
</feature>
<keyword evidence="1" id="KW-0539">Nucleus</keyword>
<dbReference type="AlphaFoldDB" id="A0A177TJ76"/>
<dbReference type="Proteomes" id="UP000077521">
    <property type="component" value="Unassembled WGS sequence"/>
</dbReference>
<evidence type="ECO:0000313" key="5">
    <source>
        <dbReference type="Proteomes" id="UP000077521"/>
    </source>
</evidence>
<proteinExistence type="predicted"/>
<comment type="caution">
    <text evidence="4">The sequence shown here is derived from an EMBL/GenBank/DDBJ whole genome shotgun (WGS) entry which is preliminary data.</text>
</comment>
<feature type="compositionally biased region" description="Low complexity" evidence="2">
    <location>
        <begin position="199"/>
        <end position="211"/>
    </location>
</feature>
<accession>A0A177TJ76</accession>
<name>A0A177TJ76_9BASI</name>